<accession>A0A5B7KFZ9</accession>
<evidence type="ECO:0000313" key="2">
    <source>
        <dbReference type="Proteomes" id="UP000324222"/>
    </source>
</evidence>
<proteinExistence type="predicted"/>
<dbReference type="Proteomes" id="UP000324222">
    <property type="component" value="Unassembled WGS sequence"/>
</dbReference>
<reference evidence="1 2" key="1">
    <citation type="submission" date="2019-05" db="EMBL/GenBank/DDBJ databases">
        <title>Another draft genome of Portunus trituberculatus and its Hox gene families provides insights of decapod evolution.</title>
        <authorList>
            <person name="Jeong J.-H."/>
            <person name="Song I."/>
            <person name="Kim S."/>
            <person name="Choi T."/>
            <person name="Kim D."/>
            <person name="Ryu S."/>
            <person name="Kim W."/>
        </authorList>
    </citation>
    <scope>NUCLEOTIDE SEQUENCE [LARGE SCALE GENOMIC DNA]</scope>
    <source>
        <tissue evidence="1">Muscle</tissue>
    </source>
</reference>
<name>A0A5B7KFZ9_PORTR</name>
<evidence type="ECO:0000313" key="1">
    <source>
        <dbReference type="EMBL" id="MPD05637.1"/>
    </source>
</evidence>
<dbReference type="EMBL" id="VSRR010146988">
    <property type="protein sequence ID" value="MPD05637.1"/>
    <property type="molecule type" value="Genomic_DNA"/>
</dbReference>
<comment type="caution">
    <text evidence="1">The sequence shown here is derived from an EMBL/GenBank/DDBJ whole genome shotgun (WGS) entry which is preliminary data.</text>
</comment>
<sequence>MPPYGAQFRDFFKQSESSDFQTLGERVKIVSTTGEGLQQATINNKLRTIRLYVVVSIPPILRQVLRGHVSSAEC</sequence>
<organism evidence="1 2">
    <name type="scientific">Portunus trituberculatus</name>
    <name type="common">Swimming crab</name>
    <name type="synonym">Neptunus trituberculatus</name>
    <dbReference type="NCBI Taxonomy" id="210409"/>
    <lineage>
        <taxon>Eukaryota</taxon>
        <taxon>Metazoa</taxon>
        <taxon>Ecdysozoa</taxon>
        <taxon>Arthropoda</taxon>
        <taxon>Crustacea</taxon>
        <taxon>Multicrustacea</taxon>
        <taxon>Malacostraca</taxon>
        <taxon>Eumalacostraca</taxon>
        <taxon>Eucarida</taxon>
        <taxon>Decapoda</taxon>
        <taxon>Pleocyemata</taxon>
        <taxon>Brachyura</taxon>
        <taxon>Eubrachyura</taxon>
        <taxon>Portunoidea</taxon>
        <taxon>Portunidae</taxon>
        <taxon>Portuninae</taxon>
        <taxon>Portunus</taxon>
    </lineage>
</organism>
<protein>
    <submittedName>
        <fullName evidence="1">Uncharacterized protein</fullName>
    </submittedName>
</protein>
<gene>
    <name evidence="1" type="ORF">E2C01_101391</name>
</gene>
<keyword evidence="2" id="KW-1185">Reference proteome</keyword>
<dbReference type="AlphaFoldDB" id="A0A5B7KFZ9"/>